<feature type="transmembrane region" description="Helical" evidence="5">
    <location>
        <begin position="123"/>
        <end position="143"/>
    </location>
</feature>
<feature type="transmembrane region" description="Helical" evidence="5">
    <location>
        <begin position="89"/>
        <end position="111"/>
    </location>
</feature>
<evidence type="ECO:0000256" key="2">
    <source>
        <dbReference type="ARBA" id="ARBA00022692"/>
    </source>
</evidence>
<dbReference type="Proteomes" id="UP000000771">
    <property type="component" value="Chromosome"/>
</dbReference>
<evidence type="ECO:0000259" key="6">
    <source>
        <dbReference type="Pfam" id="PF04138"/>
    </source>
</evidence>
<dbReference type="GO" id="GO:0000271">
    <property type="term" value="P:polysaccharide biosynthetic process"/>
    <property type="evidence" value="ECO:0007669"/>
    <property type="project" value="InterPro"/>
</dbReference>
<evidence type="ECO:0000313" key="8">
    <source>
        <dbReference type="Proteomes" id="UP000000771"/>
    </source>
</evidence>
<dbReference type="eggNOG" id="COG2246">
    <property type="taxonomic scope" value="Bacteria"/>
</dbReference>
<dbReference type="HOGENOM" id="CLU_1623606_0_0_11"/>
<dbReference type="KEGG" id="afo:Afer_1833"/>
<dbReference type="STRING" id="525909.Afer_1833"/>
<proteinExistence type="predicted"/>
<keyword evidence="3 5" id="KW-1133">Transmembrane helix</keyword>
<dbReference type="AlphaFoldDB" id="C7M199"/>
<evidence type="ECO:0000313" key="7">
    <source>
        <dbReference type="EMBL" id="ACU54747.1"/>
    </source>
</evidence>
<organism evidence="7 8">
    <name type="scientific">Acidimicrobium ferrooxidans (strain DSM 10331 / JCM 15462 / NBRC 103882 / ICP)</name>
    <dbReference type="NCBI Taxonomy" id="525909"/>
    <lineage>
        <taxon>Bacteria</taxon>
        <taxon>Bacillati</taxon>
        <taxon>Actinomycetota</taxon>
        <taxon>Acidimicrobiia</taxon>
        <taxon>Acidimicrobiales</taxon>
        <taxon>Acidimicrobiaceae</taxon>
        <taxon>Acidimicrobium</taxon>
    </lineage>
</organism>
<evidence type="ECO:0000256" key="1">
    <source>
        <dbReference type="ARBA" id="ARBA00004141"/>
    </source>
</evidence>
<comment type="subcellular location">
    <subcellularLocation>
        <location evidence="1">Membrane</location>
        <topology evidence="1">Multi-pass membrane protein</topology>
    </subcellularLocation>
</comment>
<name>C7M199_ACIFD</name>
<evidence type="ECO:0000256" key="3">
    <source>
        <dbReference type="ARBA" id="ARBA00022989"/>
    </source>
</evidence>
<dbReference type="RefSeq" id="WP_015799224.1">
    <property type="nucleotide sequence ID" value="NC_013124.1"/>
</dbReference>
<dbReference type="GO" id="GO:0016020">
    <property type="term" value="C:membrane"/>
    <property type="evidence" value="ECO:0007669"/>
    <property type="project" value="UniProtKB-SubCell"/>
</dbReference>
<gene>
    <name evidence="7" type="ordered locus">Afer_1833</name>
</gene>
<accession>C7M199</accession>
<sequence length="159" mass="17361">MRSLVLHLNDAITARFGPASVKYAVTSVISVLITQAILFLLFGVMRVFSAVTSNVVATAVAAIPSYYLNRRWAWGKSGRSHLLKEVIPFWALAFIGLWVSIETVAWTQARASAAHVGHLTDAVLINLASLVAFGVVWVGKYVIFSRFMFGTPRVPDPVA</sequence>
<keyword evidence="8" id="KW-1185">Reference proteome</keyword>
<feature type="transmembrane region" description="Helical" evidence="5">
    <location>
        <begin position="21"/>
        <end position="42"/>
    </location>
</feature>
<feature type="domain" description="GtrA/DPMS transmembrane" evidence="6">
    <location>
        <begin position="22"/>
        <end position="149"/>
    </location>
</feature>
<evidence type="ECO:0000256" key="5">
    <source>
        <dbReference type="SAM" id="Phobius"/>
    </source>
</evidence>
<protein>
    <recommendedName>
        <fullName evidence="6">GtrA/DPMS transmembrane domain-containing protein</fullName>
    </recommendedName>
</protein>
<dbReference type="InterPro" id="IPR007267">
    <property type="entry name" value="GtrA_DPMS_TM"/>
</dbReference>
<keyword evidence="4 5" id="KW-0472">Membrane</keyword>
<keyword evidence="2 5" id="KW-0812">Transmembrane</keyword>
<feature type="transmembrane region" description="Helical" evidence="5">
    <location>
        <begin position="48"/>
        <end position="68"/>
    </location>
</feature>
<reference evidence="7 8" key="1">
    <citation type="journal article" date="2009" name="Stand. Genomic Sci.">
        <title>Complete genome sequence of Acidimicrobium ferrooxidans type strain (ICP).</title>
        <authorList>
            <person name="Clum A."/>
            <person name="Nolan M."/>
            <person name="Lang E."/>
            <person name="Glavina Del Rio T."/>
            <person name="Tice H."/>
            <person name="Copeland A."/>
            <person name="Cheng J.F."/>
            <person name="Lucas S."/>
            <person name="Chen F."/>
            <person name="Bruce D."/>
            <person name="Goodwin L."/>
            <person name="Pitluck S."/>
            <person name="Ivanova N."/>
            <person name="Mavrommatis K."/>
            <person name="Mikhailova N."/>
            <person name="Pati A."/>
            <person name="Chen A."/>
            <person name="Palaniappan K."/>
            <person name="Goker M."/>
            <person name="Spring S."/>
            <person name="Land M."/>
            <person name="Hauser L."/>
            <person name="Chang Y.J."/>
            <person name="Jeffries C.C."/>
            <person name="Chain P."/>
            <person name="Bristow J."/>
            <person name="Eisen J.A."/>
            <person name="Markowitz V."/>
            <person name="Hugenholtz P."/>
            <person name="Kyrpides N.C."/>
            <person name="Klenk H.P."/>
            <person name="Lapidus A."/>
        </authorList>
    </citation>
    <scope>NUCLEOTIDE SEQUENCE [LARGE SCALE GENOMIC DNA]</scope>
    <source>
        <strain evidence="8">DSM 10331 / JCM 15462 / NBRC 103882 / ICP</strain>
    </source>
</reference>
<dbReference type="EMBL" id="CP001631">
    <property type="protein sequence ID" value="ACU54747.1"/>
    <property type="molecule type" value="Genomic_DNA"/>
</dbReference>
<evidence type="ECO:0000256" key="4">
    <source>
        <dbReference type="ARBA" id="ARBA00023136"/>
    </source>
</evidence>
<dbReference type="Pfam" id="PF04138">
    <property type="entry name" value="GtrA_DPMS_TM"/>
    <property type="match status" value="1"/>
</dbReference>
<dbReference type="OrthoDB" id="5185562at2"/>